<dbReference type="AlphaFoldDB" id="A0A0S4JB11"/>
<proteinExistence type="predicted"/>
<accession>A0A0S4JB11</accession>
<reference evidence="3" key="1">
    <citation type="submission" date="2015-09" db="EMBL/GenBank/DDBJ databases">
        <authorList>
            <consortium name="Pathogen Informatics"/>
        </authorList>
    </citation>
    <scope>NUCLEOTIDE SEQUENCE [LARGE SCALE GENOMIC DNA]</scope>
    <source>
        <strain evidence="3">Lake Konstanz</strain>
    </source>
</reference>
<feature type="non-terminal residue" evidence="2">
    <location>
        <position position="229"/>
    </location>
</feature>
<evidence type="ECO:0000256" key="1">
    <source>
        <dbReference type="SAM" id="MobiDB-lite"/>
    </source>
</evidence>
<evidence type="ECO:0000313" key="3">
    <source>
        <dbReference type="Proteomes" id="UP000051952"/>
    </source>
</evidence>
<dbReference type="EMBL" id="CYKH01001538">
    <property type="protein sequence ID" value="CUG87550.1"/>
    <property type="molecule type" value="Genomic_DNA"/>
</dbReference>
<keyword evidence="3" id="KW-1185">Reference proteome</keyword>
<feature type="region of interest" description="Disordered" evidence="1">
    <location>
        <begin position="1"/>
        <end position="22"/>
    </location>
</feature>
<sequence>MSIMAATSPARTTTEPSPPPVVTPIWIDSTTKGLLKRVSDDATLLAAVLFNTPTVGCHHVQKHVQSRAPKVIEEARLLGRRMHESYEGLQKDVTFGADFAAAMVSSRSNIQNIALLSKQALEYHRGAQREAAVEAIEKSGSFAAAPLPAATAAPEAVVDTVDIDTAAPPSTVVNGAHATDVADVAEVPVRTTSSPVHTDDAVVPEDEPRETTTEAGNVAVSEGEDVNEL</sequence>
<dbReference type="VEuPathDB" id="TriTrypDB:BSAL_10605"/>
<dbReference type="Proteomes" id="UP000051952">
    <property type="component" value="Unassembled WGS sequence"/>
</dbReference>
<dbReference type="Pfam" id="PF10167">
    <property type="entry name" value="BORCS8"/>
    <property type="match status" value="1"/>
</dbReference>
<protein>
    <submittedName>
        <fullName evidence="2">Uncharacterized protein</fullName>
    </submittedName>
</protein>
<name>A0A0S4JB11_BODSA</name>
<gene>
    <name evidence="2" type="ORF">BSAL_10605</name>
</gene>
<organism evidence="2 3">
    <name type="scientific">Bodo saltans</name>
    <name type="common">Flagellated protozoan</name>
    <dbReference type="NCBI Taxonomy" id="75058"/>
    <lineage>
        <taxon>Eukaryota</taxon>
        <taxon>Discoba</taxon>
        <taxon>Euglenozoa</taxon>
        <taxon>Kinetoplastea</taxon>
        <taxon>Metakinetoplastina</taxon>
        <taxon>Eubodonida</taxon>
        <taxon>Bodonidae</taxon>
        <taxon>Bodo</taxon>
    </lineage>
</organism>
<feature type="region of interest" description="Disordered" evidence="1">
    <location>
        <begin position="188"/>
        <end position="229"/>
    </location>
</feature>
<dbReference type="OrthoDB" id="249484at2759"/>
<dbReference type="InterPro" id="IPR019320">
    <property type="entry name" value="BORCS8"/>
</dbReference>
<evidence type="ECO:0000313" key="2">
    <source>
        <dbReference type="EMBL" id="CUG87550.1"/>
    </source>
</evidence>